<evidence type="ECO:0000256" key="6">
    <source>
        <dbReference type="ARBA" id="ARBA00023242"/>
    </source>
</evidence>
<dbReference type="STRING" id="4432.A0A1U7Z8E0"/>
<dbReference type="Pfam" id="PF00498">
    <property type="entry name" value="FHA"/>
    <property type="match status" value="1"/>
</dbReference>
<evidence type="ECO:0000256" key="4">
    <source>
        <dbReference type="ARBA" id="ARBA00022763"/>
    </source>
</evidence>
<dbReference type="RefSeq" id="XP_010249680.1">
    <property type="nucleotide sequence ID" value="XM_010251378.2"/>
</dbReference>
<dbReference type="OMA" id="RDETCHV"/>
<keyword evidence="4" id="KW-0227">DNA damage</keyword>
<evidence type="ECO:0000256" key="9">
    <source>
        <dbReference type="SAM" id="MobiDB-lite"/>
    </source>
</evidence>
<evidence type="ECO:0000259" key="10">
    <source>
        <dbReference type="PROSITE" id="PS50006"/>
    </source>
</evidence>
<dbReference type="PROSITE" id="PS50006">
    <property type="entry name" value="FHA_DOMAIN"/>
    <property type="match status" value="1"/>
</dbReference>
<evidence type="ECO:0000256" key="7">
    <source>
        <dbReference type="ARBA" id="ARBA00023306"/>
    </source>
</evidence>
<dbReference type="InterPro" id="IPR040227">
    <property type="entry name" value="Nibrin-rel"/>
</dbReference>
<feature type="region of interest" description="Disordered" evidence="9">
    <location>
        <begin position="499"/>
        <end position="523"/>
    </location>
</feature>
<comment type="similarity">
    <text evidence="8">Belongs to the Nibrin family.</text>
</comment>
<evidence type="ECO:0000313" key="12">
    <source>
        <dbReference type="RefSeq" id="XP_010249680.1"/>
    </source>
</evidence>
<dbReference type="GO" id="GO:0030870">
    <property type="term" value="C:Mre11 complex"/>
    <property type="evidence" value="ECO:0000318"/>
    <property type="project" value="GO_Central"/>
</dbReference>
<dbReference type="PANTHER" id="PTHR12162">
    <property type="entry name" value="NIBRIN-RELATED"/>
    <property type="match status" value="1"/>
</dbReference>
<feature type="domain" description="FHA" evidence="10">
    <location>
        <begin position="25"/>
        <end position="84"/>
    </location>
</feature>
<evidence type="ECO:0000313" key="11">
    <source>
        <dbReference type="Proteomes" id="UP000189703"/>
    </source>
</evidence>
<dbReference type="GO" id="GO:0005694">
    <property type="term" value="C:chromosome"/>
    <property type="evidence" value="ECO:0007669"/>
    <property type="project" value="UniProtKB-SubCell"/>
</dbReference>
<dbReference type="GO" id="GO:0007095">
    <property type="term" value="P:mitotic G2 DNA damage checkpoint signaling"/>
    <property type="evidence" value="ECO:0000318"/>
    <property type="project" value="GO_Central"/>
</dbReference>
<dbReference type="SUPFAM" id="SSF52113">
    <property type="entry name" value="BRCT domain"/>
    <property type="match status" value="1"/>
</dbReference>
<evidence type="ECO:0000256" key="8">
    <source>
        <dbReference type="ARBA" id="ARBA00044757"/>
    </source>
</evidence>
<keyword evidence="7" id="KW-0131">Cell cycle</keyword>
<evidence type="ECO:0000256" key="5">
    <source>
        <dbReference type="ARBA" id="ARBA00023204"/>
    </source>
</evidence>
<dbReference type="GeneID" id="104592162"/>
<dbReference type="Proteomes" id="UP000189703">
    <property type="component" value="Unplaced"/>
</dbReference>
<dbReference type="GO" id="GO:0003684">
    <property type="term" value="F:damaged DNA binding"/>
    <property type="evidence" value="ECO:0000318"/>
    <property type="project" value="GO_Central"/>
</dbReference>
<name>A0A1U7Z8E0_NELNU</name>
<keyword evidence="6" id="KW-0539">Nucleus</keyword>
<dbReference type="FunFam" id="2.60.200.20:FF:000017">
    <property type="entry name" value="Nibrin"/>
    <property type="match status" value="1"/>
</dbReference>
<keyword evidence="5" id="KW-0234">DNA repair</keyword>
<evidence type="ECO:0000256" key="2">
    <source>
        <dbReference type="ARBA" id="ARBA00004286"/>
    </source>
</evidence>
<dbReference type="FunCoup" id="A0A1U7Z8E0">
    <property type="interactions" value="1253"/>
</dbReference>
<comment type="subcellular location">
    <subcellularLocation>
        <location evidence="2">Chromosome</location>
    </subcellularLocation>
    <subcellularLocation>
        <location evidence="1">Nucleus</location>
    </subcellularLocation>
</comment>
<dbReference type="InterPro" id="IPR000253">
    <property type="entry name" value="FHA_dom"/>
</dbReference>
<evidence type="ECO:0000256" key="1">
    <source>
        <dbReference type="ARBA" id="ARBA00004123"/>
    </source>
</evidence>
<evidence type="ECO:0000256" key="3">
    <source>
        <dbReference type="ARBA" id="ARBA00022454"/>
    </source>
</evidence>
<dbReference type="KEGG" id="nnu:104592162"/>
<gene>
    <name evidence="12" type="primary">LOC104592162</name>
</gene>
<dbReference type="OrthoDB" id="552194at2759"/>
<dbReference type="Gene3D" id="2.60.200.20">
    <property type="match status" value="1"/>
</dbReference>
<dbReference type="CDD" id="cd22667">
    <property type="entry name" value="FHA_NBN"/>
    <property type="match status" value="1"/>
</dbReference>
<keyword evidence="3" id="KW-0158">Chromosome</keyword>
<organism evidence="11 12">
    <name type="scientific">Nelumbo nucifera</name>
    <name type="common">Sacred lotus</name>
    <dbReference type="NCBI Taxonomy" id="4432"/>
    <lineage>
        <taxon>Eukaryota</taxon>
        <taxon>Viridiplantae</taxon>
        <taxon>Streptophyta</taxon>
        <taxon>Embryophyta</taxon>
        <taxon>Tracheophyta</taxon>
        <taxon>Spermatophyta</taxon>
        <taxon>Magnoliopsida</taxon>
        <taxon>Proteales</taxon>
        <taxon>Nelumbonaceae</taxon>
        <taxon>Nelumbo</taxon>
    </lineage>
</organism>
<dbReference type="InParanoid" id="A0A1U7Z8E0"/>
<dbReference type="InterPro" id="IPR036420">
    <property type="entry name" value="BRCT_dom_sf"/>
</dbReference>
<dbReference type="GO" id="GO:0000724">
    <property type="term" value="P:double-strand break repair via homologous recombination"/>
    <property type="evidence" value="ECO:0000318"/>
    <property type="project" value="GO_Central"/>
</dbReference>
<keyword evidence="11" id="KW-1185">Reference proteome</keyword>
<dbReference type="SMART" id="SM00240">
    <property type="entry name" value="FHA"/>
    <property type="match status" value="1"/>
</dbReference>
<protein>
    <submittedName>
        <fullName evidence="12">Nijmegen breakage syndrome 1 protein isoform X1</fullName>
    </submittedName>
</protein>
<dbReference type="SUPFAM" id="SSF49879">
    <property type="entry name" value="SMAD/FHA domain"/>
    <property type="match status" value="1"/>
</dbReference>
<dbReference type="AlphaFoldDB" id="A0A1U7Z8E0"/>
<dbReference type="eggNOG" id="ENOG502QQ7Y">
    <property type="taxonomic scope" value="Eukaryota"/>
</dbReference>
<dbReference type="PANTHER" id="PTHR12162:SF0">
    <property type="entry name" value="NIBRIN"/>
    <property type="match status" value="1"/>
</dbReference>
<reference evidence="12" key="1">
    <citation type="submission" date="2025-08" db="UniProtKB">
        <authorList>
            <consortium name="RefSeq"/>
        </authorList>
    </citation>
    <scope>IDENTIFICATION</scope>
</reference>
<proteinExistence type="inferred from homology"/>
<sequence length="523" mass="57876">MVWGLFPAESLPGEQKYFIYSKGAYKVGRKGCDVIINTDKGVSRIHAEIIVDAMTSFDPHQNRPSGFPLEVRIRDCSKYGTFINKKLGKGAKVHEHPNKEMTLKDGDLVSFGTGNATYRFCFVPLIFFVYCSKSLRSFLEDKISLIGAFATCNWTPECTHVLVDESAPVKEELLEAVMARRPVILGNWVEVVSQDNIRSEIPSCSLFVPTLMFEGMPIKIVDPKHRENCLAGHTFLLGSLNLYIFGSRLQSLLDVCGAKALSIDDFCSSSQASEDGDNFVLIIPTGSVNKFDHFHHLRSLSRITDTNLVCAILSGHLDPSVVVPPSLLVSSSCSTDETIVADSDVEVDTSASDHVTEATQSEEAIRHEVKGKISVDHAYTASQKVQSSSFRTEGGGIIITKSDKLIESETSENQNSDVIFSQDLVVIDAKAPASVSSMTKTVVVNFKCFRKRETQSGNSFKDLIPFSKYPYNESDYGSEVAEYVKAEKKQKQMEAIAEDLFNNEKKRRRGPTGPSIREFLTRG</sequence>
<accession>A0A1U7Z8E0</accession>
<dbReference type="InterPro" id="IPR008984">
    <property type="entry name" value="SMAD_FHA_dom_sf"/>
</dbReference>